<dbReference type="RefSeq" id="XP_034105311.1">
    <property type="nucleotide sequence ID" value="XM_034249420.2"/>
</dbReference>
<evidence type="ECO:0000313" key="2">
    <source>
        <dbReference type="RefSeq" id="XP_034105311.1"/>
    </source>
</evidence>
<keyword evidence="1" id="KW-1185">Reference proteome</keyword>
<dbReference type="GeneID" id="117568629"/>
<accession>A0A6P8WNP5</accession>
<dbReference type="OrthoDB" id="7836602at2759"/>
<gene>
    <name evidence="2" type="primary">LOC117568629</name>
</gene>
<dbReference type="Proteomes" id="UP000515160">
    <property type="component" value="Chromosome 3"/>
</dbReference>
<name>A0A6P8WNP5_DROAB</name>
<proteinExistence type="predicted"/>
<organism evidence="1 2">
    <name type="scientific">Drosophila albomicans</name>
    <name type="common">Fruit fly</name>
    <dbReference type="NCBI Taxonomy" id="7291"/>
    <lineage>
        <taxon>Eukaryota</taxon>
        <taxon>Metazoa</taxon>
        <taxon>Ecdysozoa</taxon>
        <taxon>Arthropoda</taxon>
        <taxon>Hexapoda</taxon>
        <taxon>Insecta</taxon>
        <taxon>Pterygota</taxon>
        <taxon>Neoptera</taxon>
        <taxon>Endopterygota</taxon>
        <taxon>Diptera</taxon>
        <taxon>Brachycera</taxon>
        <taxon>Muscomorpha</taxon>
        <taxon>Ephydroidea</taxon>
        <taxon>Drosophilidae</taxon>
        <taxon>Drosophila</taxon>
    </lineage>
</organism>
<reference evidence="2" key="1">
    <citation type="submission" date="2025-08" db="UniProtKB">
        <authorList>
            <consortium name="RefSeq"/>
        </authorList>
    </citation>
    <scope>IDENTIFICATION</scope>
    <source>
        <strain evidence="2">15112-1751.03</strain>
        <tissue evidence="2">Whole Adult</tissue>
    </source>
</reference>
<dbReference type="AlphaFoldDB" id="A0A6P8WNP5"/>
<evidence type="ECO:0000313" key="1">
    <source>
        <dbReference type="Proteomes" id="UP000515160"/>
    </source>
</evidence>
<sequence>MEVPLTEFTAIDLERELYAYGLNKEGTKQERYERLFTARHKLNYPHLRPRRPAISKFGARVQLDDFAEIRVYRQAECDILASKLKWRIEQVRRTEDNESLEYFHPELLERIDRRKTYMINMEEFVVRKNPYVHKIFTIFVSRTTGEDLTLLYARSMVQLATMEEVDSDSVDLSLVSNDKKKGEEVKRKVPEKAIISPQNIAKALGYILRELKKKTITNYVGVVCDYTRMHMKVVTELIESNGLQMPPLVDDIRDLQRALRNMFAPTSVRIASLLITELYTEATYNEQMSTICNKNTTKDKTAVAPLDEFIVRLSNILRDMWKHEEHEKKSISLVCLNNKMVKIYGRHVSRELPPITYEDCAAGAGLLQLMVFDALWCITPELEPEEIYANPTVSSHAS</sequence>
<protein>
    <submittedName>
        <fullName evidence="2">Uncharacterized protein LOC117568629</fullName>
    </submittedName>
</protein>